<protein>
    <recommendedName>
        <fullName evidence="7">Protein FAM161B</fullName>
    </recommendedName>
</protein>
<reference evidence="5 6" key="1">
    <citation type="submission" date="2024-04" db="EMBL/GenBank/DDBJ databases">
        <authorList>
            <person name="Waldvogel A.-M."/>
            <person name="Schoenle A."/>
        </authorList>
    </citation>
    <scope>NUCLEOTIDE SEQUENCE [LARGE SCALE GENOMIC DNA]</scope>
</reference>
<evidence type="ECO:0000256" key="1">
    <source>
        <dbReference type="ARBA" id="ARBA00006663"/>
    </source>
</evidence>
<comment type="similarity">
    <text evidence="1">Belongs to the FAM161 family.</text>
</comment>
<dbReference type="GO" id="GO:0044782">
    <property type="term" value="P:cilium organization"/>
    <property type="evidence" value="ECO:0007669"/>
    <property type="project" value="TreeGrafter"/>
</dbReference>
<dbReference type="Proteomes" id="UP001497482">
    <property type="component" value="Chromosome 12"/>
</dbReference>
<name>A0AAV2JEA6_KNICA</name>
<dbReference type="PANTHER" id="PTHR21501:SF4">
    <property type="entry name" value="PROTEIN FAM161B"/>
    <property type="match status" value="1"/>
</dbReference>
<proteinExistence type="inferred from homology"/>
<evidence type="ECO:0000256" key="4">
    <source>
        <dbReference type="SAM" id="MobiDB-lite"/>
    </source>
</evidence>
<organism evidence="5 6">
    <name type="scientific">Knipowitschia caucasica</name>
    <name type="common">Caucasian dwarf goby</name>
    <name type="synonym">Pomatoschistus caucasicus</name>
    <dbReference type="NCBI Taxonomy" id="637954"/>
    <lineage>
        <taxon>Eukaryota</taxon>
        <taxon>Metazoa</taxon>
        <taxon>Chordata</taxon>
        <taxon>Craniata</taxon>
        <taxon>Vertebrata</taxon>
        <taxon>Euteleostomi</taxon>
        <taxon>Actinopterygii</taxon>
        <taxon>Neopterygii</taxon>
        <taxon>Teleostei</taxon>
        <taxon>Neoteleostei</taxon>
        <taxon>Acanthomorphata</taxon>
        <taxon>Gobiaria</taxon>
        <taxon>Gobiiformes</taxon>
        <taxon>Gobioidei</taxon>
        <taxon>Gobiidae</taxon>
        <taxon>Gobiinae</taxon>
        <taxon>Knipowitschia</taxon>
    </lineage>
</organism>
<accession>A0AAV2JEA6</accession>
<dbReference type="GO" id="GO:0005929">
    <property type="term" value="C:cilium"/>
    <property type="evidence" value="ECO:0007669"/>
    <property type="project" value="TreeGrafter"/>
</dbReference>
<dbReference type="Pfam" id="PF10595">
    <property type="entry name" value="FAM161A_B"/>
    <property type="match status" value="1"/>
</dbReference>
<gene>
    <name evidence="5" type="ORF">KC01_LOCUS7368</name>
</gene>
<evidence type="ECO:0000313" key="6">
    <source>
        <dbReference type="Proteomes" id="UP001497482"/>
    </source>
</evidence>
<feature type="coiled-coil region" evidence="3">
    <location>
        <begin position="19"/>
        <end position="53"/>
    </location>
</feature>
<evidence type="ECO:0008006" key="7">
    <source>
        <dbReference type="Google" id="ProtNLM"/>
    </source>
</evidence>
<evidence type="ECO:0000313" key="5">
    <source>
        <dbReference type="EMBL" id="CAL1575894.1"/>
    </source>
</evidence>
<sequence>MSELEMLPQDHIESELVLRHHLKALRESLHQQLQEMERQQEQELAKRIQLNTALSTTHGCKEEAQRFAELGKVSSTPAENSNQRITSDQTNPTVVYSSWNSADKSSRFTRARTHCERAALATTGPSKEEEALAECVKKFSACPVPSHVSRPLFKDMMVKKERQRQQSLEQRKNFLLSMQQPFQFEEREKEKRVKLMAKINVASAIEDDGAGFLKTSHRSIKDYRKANRGCYKGPIQTVTSASEGPRLRTADRTRRERVGFLDESPSFQPKIIHQVPDFCRLHKALQKETTQTKETTRCQPFHLRTSALPVRQSKGSPQQSQVNDKADYTLAKAQKGPPLSRSRSLGALASLSTDTLPVHITDAVRRRAEAIRKSVELRESKSQESGEWLRRYQQRSQALQKTLTLQAKLLDPHRSLKEVYNEKLQQHRDAEQRRMRDYSTELQGMRARVRERPYLFQQLQQKSAKASAEKTYINTLRSAGLKEQFVEENGLARLSSSASISEANTDASCEDQLSREENGDAGEKIEDVREESVNNKGDEMP</sequence>
<dbReference type="InterPro" id="IPR051655">
    <property type="entry name" value="FAM161"/>
</dbReference>
<evidence type="ECO:0000256" key="2">
    <source>
        <dbReference type="ARBA" id="ARBA00023054"/>
    </source>
</evidence>
<evidence type="ECO:0000256" key="3">
    <source>
        <dbReference type="SAM" id="Coils"/>
    </source>
</evidence>
<feature type="coiled-coil region" evidence="3">
    <location>
        <begin position="413"/>
        <end position="448"/>
    </location>
</feature>
<keyword evidence="6" id="KW-1185">Reference proteome</keyword>
<feature type="region of interest" description="Disordered" evidence="4">
    <location>
        <begin position="495"/>
        <end position="541"/>
    </location>
</feature>
<dbReference type="EMBL" id="OZ035834">
    <property type="protein sequence ID" value="CAL1575894.1"/>
    <property type="molecule type" value="Genomic_DNA"/>
</dbReference>
<dbReference type="InterPro" id="IPR019579">
    <property type="entry name" value="FAM161A/B"/>
</dbReference>
<dbReference type="PANTHER" id="PTHR21501">
    <property type="entry name" value="PROTEIN FAM-161"/>
    <property type="match status" value="1"/>
</dbReference>
<keyword evidence="2 3" id="KW-0175">Coiled coil</keyword>
<dbReference type="GO" id="GO:0005856">
    <property type="term" value="C:cytoskeleton"/>
    <property type="evidence" value="ECO:0007669"/>
    <property type="project" value="UniProtKB-ARBA"/>
</dbReference>
<feature type="compositionally biased region" description="Basic and acidic residues" evidence="4">
    <location>
        <begin position="512"/>
        <end position="541"/>
    </location>
</feature>
<dbReference type="AlphaFoldDB" id="A0AAV2JEA6"/>
<feature type="compositionally biased region" description="Polar residues" evidence="4">
    <location>
        <begin position="495"/>
        <end position="507"/>
    </location>
</feature>